<dbReference type="PANTHER" id="PTHR33495">
    <property type="entry name" value="ANTI-SIGMA FACTOR ANTAGONIST TM_1081-RELATED-RELATED"/>
    <property type="match status" value="1"/>
</dbReference>
<evidence type="ECO:0000256" key="1">
    <source>
        <dbReference type="ARBA" id="ARBA00009013"/>
    </source>
</evidence>
<dbReference type="Gene3D" id="3.30.750.24">
    <property type="entry name" value="STAS domain"/>
    <property type="match status" value="1"/>
</dbReference>
<comment type="caution">
    <text evidence="4">The sequence shown here is derived from an EMBL/GenBank/DDBJ whole genome shotgun (WGS) entry which is preliminary data.</text>
</comment>
<dbReference type="GO" id="GO:0043856">
    <property type="term" value="F:anti-sigma factor antagonist activity"/>
    <property type="evidence" value="ECO:0007669"/>
    <property type="project" value="InterPro"/>
</dbReference>
<organism evidence="4 5">
    <name type="scientific">Candidatus Allocopromorpha excrementavium</name>
    <dbReference type="NCBI Taxonomy" id="2840741"/>
    <lineage>
        <taxon>Bacteria</taxon>
        <taxon>Bacillati</taxon>
        <taxon>Bacillota</taxon>
        <taxon>Clostridia</taxon>
        <taxon>Eubacteriales</taxon>
        <taxon>Eubacteriaceae</taxon>
        <taxon>Eubacteriaceae incertae sedis</taxon>
        <taxon>Candidatus Allocopromorpha</taxon>
    </lineage>
</organism>
<sequence>MEAIFRIYEDILVVKVVGDVDHHTASRLREGIDESMKRSGCIDLVMDFSNVEMMDSSGIGVVLGRYKKMSGNKGRMCISGCSALAEKVLEMAGVFSIVKKCEDEKSAIDFLKGQGQICMEV</sequence>
<proteinExistence type="inferred from homology"/>
<dbReference type="PROSITE" id="PS50801">
    <property type="entry name" value="STAS"/>
    <property type="match status" value="1"/>
</dbReference>
<dbReference type="NCBIfam" id="TIGR00377">
    <property type="entry name" value="ant_ant_sig"/>
    <property type="match status" value="1"/>
</dbReference>
<reference evidence="4" key="2">
    <citation type="journal article" date="2021" name="PeerJ">
        <title>Extensive microbial diversity within the chicken gut microbiome revealed by metagenomics and culture.</title>
        <authorList>
            <person name="Gilroy R."/>
            <person name="Ravi A."/>
            <person name="Getino M."/>
            <person name="Pursley I."/>
            <person name="Horton D.L."/>
            <person name="Alikhan N.F."/>
            <person name="Baker D."/>
            <person name="Gharbi K."/>
            <person name="Hall N."/>
            <person name="Watson M."/>
            <person name="Adriaenssens E.M."/>
            <person name="Foster-Nyarko E."/>
            <person name="Jarju S."/>
            <person name="Secka A."/>
            <person name="Antonio M."/>
            <person name="Oren A."/>
            <person name="Chaudhuri R.R."/>
            <person name="La Ragione R."/>
            <person name="Hildebrand F."/>
            <person name="Pallen M.J."/>
        </authorList>
    </citation>
    <scope>NUCLEOTIDE SEQUENCE</scope>
    <source>
        <strain evidence="4">CHK176-22527</strain>
    </source>
</reference>
<evidence type="ECO:0000256" key="2">
    <source>
        <dbReference type="RuleBase" id="RU003749"/>
    </source>
</evidence>
<dbReference type="Pfam" id="PF01740">
    <property type="entry name" value="STAS"/>
    <property type="match status" value="1"/>
</dbReference>
<dbReference type="EMBL" id="DVLX01000003">
    <property type="protein sequence ID" value="HIT98648.1"/>
    <property type="molecule type" value="Genomic_DNA"/>
</dbReference>
<feature type="domain" description="STAS" evidence="3">
    <location>
        <begin position="1"/>
        <end position="111"/>
    </location>
</feature>
<dbReference type="SUPFAM" id="SSF52091">
    <property type="entry name" value="SpoIIaa-like"/>
    <property type="match status" value="1"/>
</dbReference>
<evidence type="ECO:0000313" key="5">
    <source>
        <dbReference type="Proteomes" id="UP000824159"/>
    </source>
</evidence>
<evidence type="ECO:0000313" key="4">
    <source>
        <dbReference type="EMBL" id="HIT98648.1"/>
    </source>
</evidence>
<dbReference type="InterPro" id="IPR036513">
    <property type="entry name" value="STAS_dom_sf"/>
</dbReference>
<dbReference type="InterPro" id="IPR003658">
    <property type="entry name" value="Anti-sigma_ant"/>
</dbReference>
<dbReference type="Proteomes" id="UP000824159">
    <property type="component" value="Unassembled WGS sequence"/>
</dbReference>
<reference evidence="4" key="1">
    <citation type="submission" date="2020-10" db="EMBL/GenBank/DDBJ databases">
        <authorList>
            <person name="Gilroy R."/>
        </authorList>
    </citation>
    <scope>NUCLEOTIDE SEQUENCE</scope>
    <source>
        <strain evidence="4">CHK176-22527</strain>
    </source>
</reference>
<dbReference type="InterPro" id="IPR002645">
    <property type="entry name" value="STAS_dom"/>
</dbReference>
<gene>
    <name evidence="4" type="ORF">IAD12_00145</name>
</gene>
<evidence type="ECO:0000259" key="3">
    <source>
        <dbReference type="PROSITE" id="PS50801"/>
    </source>
</evidence>
<accession>A0A9D1HB09</accession>
<protein>
    <recommendedName>
        <fullName evidence="2">Anti-sigma factor antagonist</fullName>
    </recommendedName>
</protein>
<name>A0A9D1HB09_9FIRM</name>
<dbReference type="AlphaFoldDB" id="A0A9D1HB09"/>
<dbReference type="PANTHER" id="PTHR33495:SF2">
    <property type="entry name" value="ANTI-SIGMA FACTOR ANTAGONIST TM_1081-RELATED"/>
    <property type="match status" value="1"/>
</dbReference>
<comment type="similarity">
    <text evidence="1 2">Belongs to the anti-sigma-factor antagonist family.</text>
</comment>
<dbReference type="CDD" id="cd07043">
    <property type="entry name" value="STAS_anti-anti-sigma_factors"/>
    <property type="match status" value="1"/>
</dbReference>